<dbReference type="PANTHER" id="PTHR48073:SF2">
    <property type="entry name" value="O-SUCCINYLBENZOATE SYNTHASE"/>
    <property type="match status" value="1"/>
</dbReference>
<dbReference type="Proteomes" id="UP000317371">
    <property type="component" value="Unassembled WGS sequence"/>
</dbReference>
<dbReference type="Gene3D" id="3.20.20.120">
    <property type="entry name" value="Enolase-like C-terminal domain"/>
    <property type="match status" value="1"/>
</dbReference>
<dbReference type="EMBL" id="VIGC01000002">
    <property type="protein sequence ID" value="TQE97685.1"/>
    <property type="molecule type" value="Genomic_DNA"/>
</dbReference>
<dbReference type="AlphaFoldDB" id="A0A540VLP8"/>
<dbReference type="GO" id="GO:0046872">
    <property type="term" value="F:metal ion binding"/>
    <property type="evidence" value="ECO:0007669"/>
    <property type="project" value="UniProtKB-KW"/>
</dbReference>
<dbReference type="InterPro" id="IPR013342">
    <property type="entry name" value="Mandelate_racemase_C"/>
</dbReference>
<evidence type="ECO:0000256" key="1">
    <source>
        <dbReference type="ARBA" id="ARBA00008031"/>
    </source>
</evidence>
<dbReference type="Pfam" id="PF02746">
    <property type="entry name" value="MR_MLE_N"/>
    <property type="match status" value="1"/>
</dbReference>
<evidence type="ECO:0000256" key="2">
    <source>
        <dbReference type="ARBA" id="ARBA00022723"/>
    </source>
</evidence>
<dbReference type="Gene3D" id="3.30.390.10">
    <property type="entry name" value="Enolase-like, N-terminal domain"/>
    <property type="match status" value="1"/>
</dbReference>
<comment type="caution">
    <text evidence="5">The sequence shown here is derived from an EMBL/GenBank/DDBJ whole genome shotgun (WGS) entry which is preliminary data.</text>
</comment>
<dbReference type="SFLD" id="SFLDG00180">
    <property type="entry name" value="muconate_cycloisomerase"/>
    <property type="match status" value="1"/>
</dbReference>
<dbReference type="InterPro" id="IPR029017">
    <property type="entry name" value="Enolase-like_N"/>
</dbReference>
<dbReference type="OrthoDB" id="9775391at2"/>
<protein>
    <submittedName>
        <fullName evidence="5">Enolase</fullName>
    </submittedName>
</protein>
<dbReference type="InterPro" id="IPR036849">
    <property type="entry name" value="Enolase-like_C_sf"/>
</dbReference>
<sequence length="372" mass="40183">MPPTPTIQQIDTTVFRLPMAGTLRWGKSSALDEVRHVLVQVTLSDGSVGVAEAPPRPTIYGETAQSITGIIRHELAPRLLGLPVVAEEGPVLPKVQARLRQIPFNYAAKGALDMAIHDALARHRGISLAEHLGAGASRIKVSYILGIGDRETVLAEAVRVVEAGVRVLKVKVGRDWEEDLARITELQAILGDGVSLYADANECLEAEEAPRRLRQLAEMGLLYCEEPLPVELVRERAALRAGGHLPLIADDSAFSLRDLRRELALDTFDILNIKTARTGYSESHQMLALALQAGKGVMVGSQASAGLGTARAGLFAARSGIEHPSELSFFLKLREDIIDRPLCLQDGYIDVATLASVQVDPDRLRAAAVTEP</sequence>
<evidence type="ECO:0000313" key="6">
    <source>
        <dbReference type="Proteomes" id="UP000317371"/>
    </source>
</evidence>
<dbReference type="SUPFAM" id="SSF54826">
    <property type="entry name" value="Enolase N-terminal domain-like"/>
    <property type="match status" value="1"/>
</dbReference>
<dbReference type="InterPro" id="IPR029065">
    <property type="entry name" value="Enolase_C-like"/>
</dbReference>
<evidence type="ECO:0000313" key="5">
    <source>
        <dbReference type="EMBL" id="TQE97685.1"/>
    </source>
</evidence>
<dbReference type="SUPFAM" id="SSF51604">
    <property type="entry name" value="Enolase C-terminal domain-like"/>
    <property type="match status" value="1"/>
</dbReference>
<keyword evidence="3" id="KW-0413">Isomerase</keyword>
<evidence type="ECO:0000259" key="4">
    <source>
        <dbReference type="SMART" id="SM00922"/>
    </source>
</evidence>
<keyword evidence="6" id="KW-1185">Reference proteome</keyword>
<keyword evidence="2" id="KW-0479">Metal-binding</keyword>
<organism evidence="5 6">
    <name type="scientific">Litorilinea aerophila</name>
    <dbReference type="NCBI Taxonomy" id="1204385"/>
    <lineage>
        <taxon>Bacteria</taxon>
        <taxon>Bacillati</taxon>
        <taxon>Chloroflexota</taxon>
        <taxon>Caldilineae</taxon>
        <taxon>Caldilineales</taxon>
        <taxon>Caldilineaceae</taxon>
        <taxon>Litorilinea</taxon>
    </lineage>
</organism>
<dbReference type="SFLD" id="SFLDS00001">
    <property type="entry name" value="Enolase"/>
    <property type="match status" value="1"/>
</dbReference>
<comment type="similarity">
    <text evidence="1">Belongs to the mandelate racemase/muconate lactonizing enzyme family.</text>
</comment>
<name>A0A540VLP8_9CHLR</name>
<dbReference type="SMART" id="SM00922">
    <property type="entry name" value="MR_MLE"/>
    <property type="match status" value="1"/>
</dbReference>
<accession>A0A540VLP8</accession>
<evidence type="ECO:0000256" key="3">
    <source>
        <dbReference type="ARBA" id="ARBA00023235"/>
    </source>
</evidence>
<dbReference type="PANTHER" id="PTHR48073">
    <property type="entry name" value="O-SUCCINYLBENZOATE SYNTHASE-RELATED"/>
    <property type="match status" value="1"/>
</dbReference>
<dbReference type="InParanoid" id="A0A540VLP8"/>
<gene>
    <name evidence="5" type="ORF">FKZ61_02095</name>
</gene>
<feature type="domain" description="Mandelate racemase/muconate lactonizing enzyme C-terminal" evidence="4">
    <location>
        <begin position="151"/>
        <end position="246"/>
    </location>
</feature>
<dbReference type="InterPro" id="IPR013341">
    <property type="entry name" value="Mandelate_racemase_N_dom"/>
</dbReference>
<dbReference type="Pfam" id="PF13378">
    <property type="entry name" value="MR_MLE_C"/>
    <property type="match status" value="1"/>
</dbReference>
<proteinExistence type="inferred from homology"/>
<dbReference type="GO" id="GO:0016854">
    <property type="term" value="F:racemase and epimerase activity"/>
    <property type="evidence" value="ECO:0007669"/>
    <property type="project" value="UniProtKB-ARBA"/>
</dbReference>
<dbReference type="RefSeq" id="WP_141608412.1">
    <property type="nucleotide sequence ID" value="NZ_VIGC02000002.1"/>
</dbReference>
<reference evidence="5 6" key="1">
    <citation type="submission" date="2019-06" db="EMBL/GenBank/DDBJ databases">
        <title>Genome sequence of Litorilinea aerophila BAA-2444.</title>
        <authorList>
            <person name="Maclea K.S."/>
            <person name="Maurais E.G."/>
            <person name="Iannazzi L.C."/>
        </authorList>
    </citation>
    <scope>NUCLEOTIDE SEQUENCE [LARGE SCALE GENOMIC DNA]</scope>
    <source>
        <strain evidence="5 6">ATCC BAA-2444</strain>
    </source>
</reference>